<sequence>MLLPQWPLLLSLLPVVAGFVQLHTDHMGLFYDFDCTEAKEVLNWNALYNVTGQLNTSTTEPFWGKVNLTWAGWVFGTDEMQRKAEQECPIGVLMLAILQFYMSAHAGDQELASYWRDFVQHSIAAIPWYYTALSRWPIFELIHYYQPMMGVDKERLEKGCCPQRNGYLDWQELLGLGITFAEGAEKGMVDEVVASALGQATEYLFTLGNERIDEAVEECLCGVVFLTIVQSTTSGNRLTQYFEKWSAVATDFLDSLPLAMYGATDWPIMQALMHFGDLGKGNKFHEYANASAKMKRRYSDLRPSFARALLPLGDRSSKLIDEMPFQQKDALLRNHKNTIVRTMFQAADSVASSWSTTDGISTRERVVPFTTVYGTAWMDLLQRSIRWVTSSLIGIPAVLVASLGEPAHSGCRAMMSVLSGLVCWEVPYSESQIHRYTVAQMLIHMGFDAFYFDLDTFFVQNPLPRIMEYLASPATHGTRKSKDTPLMLWSTHVDGRCINVGIFYMVSTTASGEWSTTYLNWLHRHSYEIDQRGVNALLNYTPTIHVSFEPASILTGEGIPPYSTLDDLNEFISPDGWVGKLASVYIVHFIAVPMAQKIGNLTALYDAVENTPNMIHATLQVADLISAFRVPHAPQRDDCW</sequence>
<feature type="domain" description="Nucleotide-diphospho-sugar transferase" evidence="2">
    <location>
        <begin position="428"/>
        <end position="541"/>
    </location>
</feature>
<dbReference type="AlphaFoldDB" id="A0A7J6RI00"/>
<evidence type="ECO:0000313" key="4">
    <source>
        <dbReference type="Proteomes" id="UP000553632"/>
    </source>
</evidence>
<evidence type="ECO:0000256" key="1">
    <source>
        <dbReference type="SAM" id="SignalP"/>
    </source>
</evidence>
<feature type="signal peptide" evidence="1">
    <location>
        <begin position="1"/>
        <end position="18"/>
    </location>
</feature>
<dbReference type="InterPro" id="IPR005069">
    <property type="entry name" value="Nucl-diP-sugar_transferase"/>
</dbReference>
<dbReference type="OMA" id="FHEPISQ"/>
<keyword evidence="4" id="KW-1185">Reference proteome</keyword>
<feature type="chain" id="PRO_5029807216" description="Nucleotide-diphospho-sugar transferase domain-containing protein" evidence="1">
    <location>
        <begin position="19"/>
        <end position="640"/>
    </location>
</feature>
<evidence type="ECO:0000259" key="2">
    <source>
        <dbReference type="Pfam" id="PF03407"/>
    </source>
</evidence>
<proteinExistence type="predicted"/>
<dbReference type="Proteomes" id="UP000553632">
    <property type="component" value="Unassembled WGS sequence"/>
</dbReference>
<gene>
    <name evidence="3" type="ORF">FOZ63_006123</name>
</gene>
<dbReference type="Pfam" id="PF03407">
    <property type="entry name" value="Nucleotid_trans"/>
    <property type="match status" value="1"/>
</dbReference>
<organism evidence="3 4">
    <name type="scientific">Perkinsus olseni</name>
    <name type="common">Perkinsus atlanticus</name>
    <dbReference type="NCBI Taxonomy" id="32597"/>
    <lineage>
        <taxon>Eukaryota</taxon>
        <taxon>Sar</taxon>
        <taxon>Alveolata</taxon>
        <taxon>Perkinsozoa</taxon>
        <taxon>Perkinsea</taxon>
        <taxon>Perkinsida</taxon>
        <taxon>Perkinsidae</taxon>
        <taxon>Perkinsus</taxon>
    </lineage>
</organism>
<name>A0A7J6RI00_PEROL</name>
<comment type="caution">
    <text evidence="3">The sequence shown here is derived from an EMBL/GenBank/DDBJ whole genome shotgun (WGS) entry which is preliminary data.</text>
</comment>
<reference evidence="3 4" key="1">
    <citation type="submission" date="2020-04" db="EMBL/GenBank/DDBJ databases">
        <title>Perkinsus olseni comparative genomics.</title>
        <authorList>
            <person name="Bogema D.R."/>
        </authorList>
    </citation>
    <scope>NUCLEOTIDE SEQUENCE [LARGE SCALE GENOMIC DNA]</scope>
    <source>
        <strain evidence="3 4">ATCC PRA-207</strain>
    </source>
</reference>
<dbReference type="EMBL" id="JABANO010025753">
    <property type="protein sequence ID" value="KAF4719706.1"/>
    <property type="molecule type" value="Genomic_DNA"/>
</dbReference>
<protein>
    <recommendedName>
        <fullName evidence="2">Nucleotide-diphospho-sugar transferase domain-containing protein</fullName>
    </recommendedName>
</protein>
<evidence type="ECO:0000313" key="3">
    <source>
        <dbReference type="EMBL" id="KAF4719706.1"/>
    </source>
</evidence>
<keyword evidence="1" id="KW-0732">Signal</keyword>
<accession>A0A7J6RI00</accession>